<dbReference type="PANTHER" id="PTHR35936">
    <property type="entry name" value="MEMBRANE-BOUND LYTIC MUREIN TRANSGLYCOSYLASE F"/>
    <property type="match status" value="1"/>
</dbReference>
<dbReference type="SMART" id="SM00062">
    <property type="entry name" value="PBPb"/>
    <property type="match status" value="1"/>
</dbReference>
<reference evidence="3 6" key="1">
    <citation type="submission" date="2018-09" db="EMBL/GenBank/DDBJ databases">
        <title>Roseomonas sp. nov., isolated from feces of Tibetan antelopes in the Qinghai-Tibet plateau, China.</title>
        <authorList>
            <person name="Tian Z."/>
        </authorList>
    </citation>
    <scope>NUCLEOTIDE SEQUENCE [LARGE SCALE GENOMIC DNA]</scope>
    <source>
        <strain evidence="4 5">Z23</strain>
        <strain evidence="3 6">Z24</strain>
    </source>
</reference>
<dbReference type="SUPFAM" id="SSF53850">
    <property type="entry name" value="Periplasmic binding protein-like II"/>
    <property type="match status" value="1"/>
</dbReference>
<dbReference type="InterPro" id="IPR001638">
    <property type="entry name" value="Solute-binding_3/MltF_N"/>
</dbReference>
<dbReference type="AlphaFoldDB" id="A0A3A9JHD0"/>
<comment type="caution">
    <text evidence="3">The sequence shown here is derived from an EMBL/GenBank/DDBJ whole genome shotgun (WGS) entry which is preliminary data.</text>
</comment>
<keyword evidence="1" id="KW-0732">Signal</keyword>
<evidence type="ECO:0000313" key="6">
    <source>
        <dbReference type="Proteomes" id="UP000278036"/>
    </source>
</evidence>
<dbReference type="InParanoid" id="A0A3A9JHD0"/>
<dbReference type="Proteomes" id="UP000278036">
    <property type="component" value="Unassembled WGS sequence"/>
</dbReference>
<sequence length="262" mass="29009">MTAALAFCEIFPAGGALAQEADAGRLAGIGARGELRVCIWPDYFAISWRNPRNGTLEGMDIDMAEALARRLRVRLRFVETSFVDFTERLDRGDCDLAMMGVGITPEREARVDFSHPYLSSPVYAVTPRSSGRVRQWSDLDRPGIVIAVVAGTRMEPLMREALRHADLLVLRSPLSREQEVLAGRADAFMTDYPYTRRVLEVQDWARVIEPPGRFGNSLYAYAVRKGDPAWLAEVNAFLDAARADGTLAAAAGRHGLTRILVE</sequence>
<dbReference type="RefSeq" id="WP_120638574.1">
    <property type="nucleotide sequence ID" value="NZ_RAQU01000063.1"/>
</dbReference>
<dbReference type="EMBL" id="RFLX01000009">
    <property type="protein sequence ID" value="RMI20972.1"/>
    <property type="molecule type" value="Genomic_DNA"/>
</dbReference>
<keyword evidence="5" id="KW-1185">Reference proteome</keyword>
<evidence type="ECO:0000256" key="1">
    <source>
        <dbReference type="ARBA" id="ARBA00022729"/>
    </source>
</evidence>
<dbReference type="Proteomes" id="UP000274097">
    <property type="component" value="Unassembled WGS sequence"/>
</dbReference>
<name>A0A3A9JHD0_9PROT</name>
<evidence type="ECO:0000259" key="2">
    <source>
        <dbReference type="SMART" id="SM00062"/>
    </source>
</evidence>
<dbReference type="PANTHER" id="PTHR35936:SF17">
    <property type="entry name" value="ARGININE-BINDING EXTRACELLULAR PROTEIN ARTP"/>
    <property type="match status" value="1"/>
</dbReference>
<dbReference type="Gene3D" id="3.40.190.10">
    <property type="entry name" value="Periplasmic binding protein-like II"/>
    <property type="match status" value="2"/>
</dbReference>
<evidence type="ECO:0000313" key="3">
    <source>
        <dbReference type="EMBL" id="RKK03935.1"/>
    </source>
</evidence>
<dbReference type="Pfam" id="PF00497">
    <property type="entry name" value="SBP_bac_3"/>
    <property type="match status" value="1"/>
</dbReference>
<protein>
    <submittedName>
        <fullName evidence="3">Amino acid ABC transporter substrate-binding protein</fullName>
    </submittedName>
</protein>
<feature type="domain" description="Solute-binding protein family 3/N-terminal" evidence="2">
    <location>
        <begin position="34"/>
        <end position="258"/>
    </location>
</feature>
<evidence type="ECO:0000313" key="5">
    <source>
        <dbReference type="Proteomes" id="UP000274097"/>
    </source>
</evidence>
<evidence type="ECO:0000313" key="4">
    <source>
        <dbReference type="EMBL" id="RMI20972.1"/>
    </source>
</evidence>
<proteinExistence type="predicted"/>
<accession>A0A3A9JHD0</accession>
<gene>
    <name evidence="3" type="ORF">D6Z83_12115</name>
    <name evidence="4" type="ORF">EBE87_13830</name>
</gene>
<dbReference type="CDD" id="cd13530">
    <property type="entry name" value="PBP2_peptides_like"/>
    <property type="match status" value="1"/>
</dbReference>
<dbReference type="EMBL" id="RAQU01000063">
    <property type="protein sequence ID" value="RKK03935.1"/>
    <property type="molecule type" value="Genomic_DNA"/>
</dbReference>
<organism evidence="3 6">
    <name type="scientific">Teichococcus wenyumeiae</name>
    <dbReference type="NCBI Taxonomy" id="2478470"/>
    <lineage>
        <taxon>Bacteria</taxon>
        <taxon>Pseudomonadati</taxon>
        <taxon>Pseudomonadota</taxon>
        <taxon>Alphaproteobacteria</taxon>
        <taxon>Acetobacterales</taxon>
        <taxon>Roseomonadaceae</taxon>
        <taxon>Roseomonas</taxon>
    </lineage>
</organism>
<dbReference type="OrthoDB" id="9791339at2"/>